<protein>
    <submittedName>
        <fullName evidence="3">Unannotated protein</fullName>
    </submittedName>
</protein>
<name>A0A6J7IA23_9ZZZZ</name>
<dbReference type="InterPro" id="IPR050535">
    <property type="entry name" value="DNA_Repair-Maintenance_Comp"/>
</dbReference>
<dbReference type="SUPFAM" id="SSF56300">
    <property type="entry name" value="Metallo-dependent phosphatases"/>
    <property type="match status" value="1"/>
</dbReference>
<dbReference type="EMBL" id="CAFBOS010000197">
    <property type="protein sequence ID" value="CAB5016125.1"/>
    <property type="molecule type" value="Genomic_DNA"/>
</dbReference>
<reference evidence="3" key="1">
    <citation type="submission" date="2020-05" db="EMBL/GenBank/DDBJ databases">
        <authorList>
            <person name="Chiriac C."/>
            <person name="Salcher M."/>
            <person name="Ghai R."/>
            <person name="Kavagutti S V."/>
        </authorList>
    </citation>
    <scope>NUCLEOTIDE SEQUENCE</scope>
</reference>
<evidence type="ECO:0000259" key="1">
    <source>
        <dbReference type="Pfam" id="PF00149"/>
    </source>
</evidence>
<evidence type="ECO:0000313" key="4">
    <source>
        <dbReference type="EMBL" id="CAB5016125.1"/>
    </source>
</evidence>
<accession>A0A6J7IA23</accession>
<proteinExistence type="predicted"/>
<dbReference type="AlphaFoldDB" id="A0A6J7IA23"/>
<dbReference type="EMBL" id="CAFABA010000097">
    <property type="protein sequence ID" value="CAB4834527.1"/>
    <property type="molecule type" value="Genomic_DNA"/>
</dbReference>
<feature type="domain" description="Calcineurin-like phosphoesterase" evidence="1">
    <location>
        <begin position="6"/>
        <end position="199"/>
    </location>
</feature>
<gene>
    <name evidence="2" type="ORF">UFOPK3139_02115</name>
    <name evidence="3" type="ORF">UFOPK3543_02454</name>
    <name evidence="4" type="ORF">UFOPK3967_02506</name>
</gene>
<evidence type="ECO:0000313" key="3">
    <source>
        <dbReference type="EMBL" id="CAB4927471.1"/>
    </source>
</evidence>
<sequence>MTRRRLRILQTSDVHLGPRSREPNGLLHHDECICPIEVLGHLAHEHAVDVVMIVGDLFEHARVSHELVANTFERLGRIDAEIALLPGNHDVYDDTNVYRRQRDSVDTSGVRFFDDPEGRSHDFAGGALRIWARAMDDHSPKFSPLGAAPAHPGDRWYVAAAHGHFVESTADDAHRSSRITPADIDATDADYVALGHWHVTTDLSTRGVTTPAWYSGAPMFGYGAGRMLLVDLVPGEVPLVRPLDVLDHPASRCAAVNAACIPITHP</sequence>
<dbReference type="Gene3D" id="3.60.21.10">
    <property type="match status" value="1"/>
</dbReference>
<dbReference type="InterPro" id="IPR004843">
    <property type="entry name" value="Calcineurin-like_PHP"/>
</dbReference>
<organism evidence="3">
    <name type="scientific">freshwater metagenome</name>
    <dbReference type="NCBI Taxonomy" id="449393"/>
    <lineage>
        <taxon>unclassified sequences</taxon>
        <taxon>metagenomes</taxon>
        <taxon>ecological metagenomes</taxon>
    </lineage>
</organism>
<dbReference type="InterPro" id="IPR029052">
    <property type="entry name" value="Metallo-depent_PP-like"/>
</dbReference>
<evidence type="ECO:0000313" key="2">
    <source>
        <dbReference type="EMBL" id="CAB4834527.1"/>
    </source>
</evidence>
<dbReference type="GO" id="GO:0016787">
    <property type="term" value="F:hydrolase activity"/>
    <property type="evidence" value="ECO:0007669"/>
    <property type="project" value="InterPro"/>
</dbReference>
<dbReference type="Pfam" id="PF00149">
    <property type="entry name" value="Metallophos"/>
    <property type="match status" value="1"/>
</dbReference>
<dbReference type="PANTHER" id="PTHR30337">
    <property type="entry name" value="COMPONENT OF ATP-DEPENDENT DSDNA EXONUCLEASE"/>
    <property type="match status" value="1"/>
</dbReference>
<dbReference type="EMBL" id="CAFBMH010000122">
    <property type="protein sequence ID" value="CAB4927471.1"/>
    <property type="molecule type" value="Genomic_DNA"/>
</dbReference>